<dbReference type="OrthoDB" id="3255954at2759"/>
<dbReference type="HOGENOM" id="CLU_1704925_0_0_1"/>
<dbReference type="Proteomes" id="UP000054166">
    <property type="component" value="Unassembled WGS sequence"/>
</dbReference>
<evidence type="ECO:0000313" key="2">
    <source>
        <dbReference type="Proteomes" id="UP000054166"/>
    </source>
</evidence>
<dbReference type="AlphaFoldDB" id="A0A0C3ERU1"/>
<sequence>MMGVVDGSETILPDDSANIVKHRIWKKKDNLLKAMITQWVKSDLVIKVAHAKCAKESWDVFASEFSQTGSGSIILWFRDLTKHLPTSSDVSAHVTSFWEAICYLANTEFEIPGYIAAAILLSTLPSDPQDPASWNNHVAGVKINKSTATLSSVINSILEEKSCLTEDDKTNMQKQEQALATLEQAACN</sequence>
<keyword evidence="2" id="KW-1185">Reference proteome</keyword>
<proteinExistence type="predicted"/>
<dbReference type="InParanoid" id="A0A0C3ERU1"/>
<dbReference type="EMBL" id="KN833048">
    <property type="protein sequence ID" value="KIM75285.1"/>
    <property type="molecule type" value="Genomic_DNA"/>
</dbReference>
<gene>
    <name evidence="1" type="ORF">PILCRDRAFT_13701</name>
</gene>
<evidence type="ECO:0000313" key="1">
    <source>
        <dbReference type="EMBL" id="KIM75285.1"/>
    </source>
</evidence>
<protein>
    <submittedName>
        <fullName evidence="1">Uncharacterized protein</fullName>
    </submittedName>
</protein>
<accession>A0A0C3ERU1</accession>
<name>A0A0C3ERU1_PILCF</name>
<reference evidence="2" key="2">
    <citation type="submission" date="2015-01" db="EMBL/GenBank/DDBJ databases">
        <title>Evolutionary Origins and Diversification of the Mycorrhizal Mutualists.</title>
        <authorList>
            <consortium name="DOE Joint Genome Institute"/>
            <consortium name="Mycorrhizal Genomics Consortium"/>
            <person name="Kohler A."/>
            <person name="Kuo A."/>
            <person name="Nagy L.G."/>
            <person name="Floudas D."/>
            <person name="Copeland A."/>
            <person name="Barry K.W."/>
            <person name="Cichocki N."/>
            <person name="Veneault-Fourrey C."/>
            <person name="LaButti K."/>
            <person name="Lindquist E.A."/>
            <person name="Lipzen A."/>
            <person name="Lundell T."/>
            <person name="Morin E."/>
            <person name="Murat C."/>
            <person name="Riley R."/>
            <person name="Ohm R."/>
            <person name="Sun H."/>
            <person name="Tunlid A."/>
            <person name="Henrissat B."/>
            <person name="Grigoriev I.V."/>
            <person name="Hibbett D.S."/>
            <person name="Martin F."/>
        </authorList>
    </citation>
    <scope>NUCLEOTIDE SEQUENCE [LARGE SCALE GENOMIC DNA]</scope>
    <source>
        <strain evidence="2">F 1598</strain>
    </source>
</reference>
<reference evidence="1 2" key="1">
    <citation type="submission" date="2014-04" db="EMBL/GenBank/DDBJ databases">
        <authorList>
            <consortium name="DOE Joint Genome Institute"/>
            <person name="Kuo A."/>
            <person name="Tarkka M."/>
            <person name="Buscot F."/>
            <person name="Kohler A."/>
            <person name="Nagy L.G."/>
            <person name="Floudas D."/>
            <person name="Copeland A."/>
            <person name="Barry K.W."/>
            <person name="Cichocki N."/>
            <person name="Veneault-Fourrey C."/>
            <person name="LaButti K."/>
            <person name="Lindquist E.A."/>
            <person name="Lipzen A."/>
            <person name="Lundell T."/>
            <person name="Morin E."/>
            <person name="Murat C."/>
            <person name="Sun H."/>
            <person name="Tunlid A."/>
            <person name="Henrissat B."/>
            <person name="Grigoriev I.V."/>
            <person name="Hibbett D.S."/>
            <person name="Martin F."/>
            <person name="Nordberg H.P."/>
            <person name="Cantor M.N."/>
            <person name="Hua S.X."/>
        </authorList>
    </citation>
    <scope>NUCLEOTIDE SEQUENCE [LARGE SCALE GENOMIC DNA]</scope>
    <source>
        <strain evidence="1 2">F 1598</strain>
    </source>
</reference>
<dbReference type="Pfam" id="PF14223">
    <property type="entry name" value="Retrotran_gag_2"/>
    <property type="match status" value="1"/>
</dbReference>
<organism evidence="1 2">
    <name type="scientific">Piloderma croceum (strain F 1598)</name>
    <dbReference type="NCBI Taxonomy" id="765440"/>
    <lineage>
        <taxon>Eukaryota</taxon>
        <taxon>Fungi</taxon>
        <taxon>Dikarya</taxon>
        <taxon>Basidiomycota</taxon>
        <taxon>Agaricomycotina</taxon>
        <taxon>Agaricomycetes</taxon>
        <taxon>Agaricomycetidae</taxon>
        <taxon>Atheliales</taxon>
        <taxon>Atheliaceae</taxon>
        <taxon>Piloderma</taxon>
    </lineage>
</organism>